<sequence length="113" mass="12191">MAISETRRLLSLPEQYSLPIPSSLPPETHFIHSGTRSPGDLNRKSEMRNKLVPFGGSFLLSDPILLASPFVLASPFLLASSFLLADPFLLADSFLLVAFESDVVTDPSLSSGS</sequence>
<reference evidence="2 3" key="1">
    <citation type="journal article" date="2019" name="Sci. Rep.">
        <title>Orb-weaving spider Araneus ventricosus genome elucidates the spidroin gene catalogue.</title>
        <authorList>
            <person name="Kono N."/>
            <person name="Nakamura H."/>
            <person name="Ohtoshi R."/>
            <person name="Moran D.A.P."/>
            <person name="Shinohara A."/>
            <person name="Yoshida Y."/>
            <person name="Fujiwara M."/>
            <person name="Mori M."/>
            <person name="Tomita M."/>
            <person name="Arakawa K."/>
        </authorList>
    </citation>
    <scope>NUCLEOTIDE SEQUENCE [LARGE SCALE GENOMIC DNA]</scope>
</reference>
<keyword evidence="1" id="KW-1133">Transmembrane helix</keyword>
<protein>
    <submittedName>
        <fullName evidence="2">Uncharacterized protein</fullName>
    </submittedName>
</protein>
<dbReference type="Proteomes" id="UP000499080">
    <property type="component" value="Unassembled WGS sequence"/>
</dbReference>
<proteinExistence type="predicted"/>
<keyword evidence="1" id="KW-0812">Transmembrane</keyword>
<evidence type="ECO:0000313" key="3">
    <source>
        <dbReference type="Proteomes" id="UP000499080"/>
    </source>
</evidence>
<feature type="transmembrane region" description="Helical" evidence="1">
    <location>
        <begin position="51"/>
        <end position="72"/>
    </location>
</feature>
<dbReference type="EMBL" id="BGPR01074535">
    <property type="protein sequence ID" value="GBO46704.1"/>
    <property type="molecule type" value="Genomic_DNA"/>
</dbReference>
<keyword evidence="3" id="KW-1185">Reference proteome</keyword>
<organism evidence="2 3">
    <name type="scientific">Araneus ventricosus</name>
    <name type="common">Orbweaver spider</name>
    <name type="synonym">Epeira ventricosa</name>
    <dbReference type="NCBI Taxonomy" id="182803"/>
    <lineage>
        <taxon>Eukaryota</taxon>
        <taxon>Metazoa</taxon>
        <taxon>Ecdysozoa</taxon>
        <taxon>Arthropoda</taxon>
        <taxon>Chelicerata</taxon>
        <taxon>Arachnida</taxon>
        <taxon>Araneae</taxon>
        <taxon>Araneomorphae</taxon>
        <taxon>Entelegynae</taxon>
        <taxon>Araneoidea</taxon>
        <taxon>Araneidae</taxon>
        <taxon>Araneus</taxon>
    </lineage>
</organism>
<accession>A0A4Y2XCI8</accession>
<gene>
    <name evidence="2" type="ORF">AVEN_108713_1</name>
</gene>
<dbReference type="AlphaFoldDB" id="A0A4Y2XCI8"/>
<name>A0A4Y2XCI8_ARAVE</name>
<keyword evidence="1" id="KW-0472">Membrane</keyword>
<comment type="caution">
    <text evidence="2">The sequence shown here is derived from an EMBL/GenBank/DDBJ whole genome shotgun (WGS) entry which is preliminary data.</text>
</comment>
<evidence type="ECO:0000313" key="2">
    <source>
        <dbReference type="EMBL" id="GBO46704.1"/>
    </source>
</evidence>
<evidence type="ECO:0000256" key="1">
    <source>
        <dbReference type="SAM" id="Phobius"/>
    </source>
</evidence>